<keyword evidence="3" id="KW-1185">Reference proteome</keyword>
<feature type="compositionally biased region" description="Polar residues" evidence="1">
    <location>
        <begin position="46"/>
        <end position="78"/>
    </location>
</feature>
<evidence type="ECO:0000313" key="2">
    <source>
        <dbReference type="EnsemblMetazoa" id="SCAU014195-PA"/>
    </source>
</evidence>
<dbReference type="VEuPathDB" id="VectorBase:SCAU014195"/>
<evidence type="ECO:0000313" key="3">
    <source>
        <dbReference type="Proteomes" id="UP000095300"/>
    </source>
</evidence>
<proteinExistence type="predicted"/>
<dbReference type="Proteomes" id="UP000095300">
    <property type="component" value="Unassembled WGS sequence"/>
</dbReference>
<evidence type="ECO:0000256" key="1">
    <source>
        <dbReference type="SAM" id="MobiDB-lite"/>
    </source>
</evidence>
<dbReference type="AlphaFoldDB" id="A0A1I8Q5Z3"/>
<dbReference type="STRING" id="35570.A0A1I8Q5Z3"/>
<accession>A0A1I8Q5Z3</accession>
<feature type="region of interest" description="Disordered" evidence="1">
    <location>
        <begin position="22"/>
        <end position="78"/>
    </location>
</feature>
<reference evidence="2" key="1">
    <citation type="submission" date="2020-05" db="UniProtKB">
        <authorList>
            <consortium name="EnsemblMetazoa"/>
        </authorList>
    </citation>
    <scope>IDENTIFICATION</scope>
    <source>
        <strain evidence="2">USDA</strain>
    </source>
</reference>
<gene>
    <name evidence="2" type="primary">106095518</name>
</gene>
<sequence>MDLTEEEKERLKGYYKVAKKLEKMESSGQQNKDQSDSEDDQEVNENDNFPSLDSVPSDNSLTGTFSPRFSSEPPSLTESMQMMDEILANQSMDRVAKIDKLEAILSAVTLLPSDQIITSNDQLGTTIATTDNLQIVREKTKK</sequence>
<dbReference type="EnsemblMetazoa" id="SCAU014195-RA">
    <property type="protein sequence ID" value="SCAU014195-PA"/>
    <property type="gene ID" value="SCAU014195"/>
</dbReference>
<organism evidence="2 3">
    <name type="scientific">Stomoxys calcitrans</name>
    <name type="common">Stable fly</name>
    <name type="synonym">Conops calcitrans</name>
    <dbReference type="NCBI Taxonomy" id="35570"/>
    <lineage>
        <taxon>Eukaryota</taxon>
        <taxon>Metazoa</taxon>
        <taxon>Ecdysozoa</taxon>
        <taxon>Arthropoda</taxon>
        <taxon>Hexapoda</taxon>
        <taxon>Insecta</taxon>
        <taxon>Pterygota</taxon>
        <taxon>Neoptera</taxon>
        <taxon>Endopterygota</taxon>
        <taxon>Diptera</taxon>
        <taxon>Brachycera</taxon>
        <taxon>Muscomorpha</taxon>
        <taxon>Muscoidea</taxon>
        <taxon>Muscidae</taxon>
        <taxon>Stomoxys</taxon>
    </lineage>
</organism>
<protein>
    <submittedName>
        <fullName evidence="2">Uncharacterized protein</fullName>
    </submittedName>
</protein>
<feature type="compositionally biased region" description="Acidic residues" evidence="1">
    <location>
        <begin position="36"/>
        <end position="45"/>
    </location>
</feature>
<name>A0A1I8Q5Z3_STOCA</name>